<dbReference type="Gene3D" id="2.30.40.10">
    <property type="entry name" value="Urease, subunit C, domain 1"/>
    <property type="match status" value="1"/>
</dbReference>
<dbReference type="PANTHER" id="PTHR22642:SF2">
    <property type="entry name" value="PROTEIN LONG AFTER FAR-RED 3"/>
    <property type="match status" value="1"/>
</dbReference>
<dbReference type="Gene3D" id="3.20.20.140">
    <property type="entry name" value="Metal-dependent hydrolases"/>
    <property type="match status" value="1"/>
</dbReference>
<dbReference type="Gene3D" id="3.10.310.70">
    <property type="match status" value="1"/>
</dbReference>
<dbReference type="GO" id="GO:0016810">
    <property type="term" value="F:hydrolase activity, acting on carbon-nitrogen (but not peptide) bonds"/>
    <property type="evidence" value="ECO:0007669"/>
    <property type="project" value="InterPro"/>
</dbReference>
<evidence type="ECO:0000259" key="1">
    <source>
        <dbReference type="Pfam" id="PF07969"/>
    </source>
</evidence>
<protein>
    <recommendedName>
        <fullName evidence="1">Amidohydrolase 3 domain-containing protein</fullName>
    </recommendedName>
</protein>
<sequence length="309" mass="34100">MKTVNKSIQFIFLLIVIFCFEVLKASPDLIVVNADIRTSDPAVKNASAVAVENGKFTAIGATDEISQLSDSNTVIINAQGKTLLPGFIDSHTHLSSGINIVTGINLTGIKEKSVWLEMIAERVKTMEPGEWLLGGRWDYTLENKGYPTRWELDKVSPNNPIALSDIDGHSAWVNSLAIDIAGITADSVVPVGGQIILDEETRQPNGILLEGAMDLIWREQSYIRDSDKARKEIGKVLDFATSLGITSVHDMSSKIELGSYLDLAKKSKLYVRTFFGEFSKFDSGEDNTSDKIKIGELRKKYKFRDPDKG</sequence>
<dbReference type="EMBL" id="UINC01071856">
    <property type="protein sequence ID" value="SVC07086.1"/>
    <property type="molecule type" value="Genomic_DNA"/>
</dbReference>
<dbReference type="InterPro" id="IPR011059">
    <property type="entry name" value="Metal-dep_hydrolase_composite"/>
</dbReference>
<evidence type="ECO:0000313" key="2">
    <source>
        <dbReference type="EMBL" id="SVC07086.1"/>
    </source>
</evidence>
<reference evidence="2" key="1">
    <citation type="submission" date="2018-05" db="EMBL/GenBank/DDBJ databases">
        <authorList>
            <person name="Lanie J.A."/>
            <person name="Ng W.-L."/>
            <person name="Kazmierczak K.M."/>
            <person name="Andrzejewski T.M."/>
            <person name="Davidsen T.M."/>
            <person name="Wayne K.J."/>
            <person name="Tettelin H."/>
            <person name="Glass J.I."/>
            <person name="Rusch D."/>
            <person name="Podicherti R."/>
            <person name="Tsui H.-C.T."/>
            <person name="Winkler M.E."/>
        </authorList>
    </citation>
    <scope>NUCLEOTIDE SEQUENCE</scope>
</reference>
<dbReference type="SUPFAM" id="SSF51338">
    <property type="entry name" value="Composite domain of metallo-dependent hydrolases"/>
    <property type="match status" value="1"/>
</dbReference>
<feature type="non-terminal residue" evidence="2">
    <location>
        <position position="309"/>
    </location>
</feature>
<feature type="domain" description="Amidohydrolase 3" evidence="1">
    <location>
        <begin position="75"/>
        <end position="274"/>
    </location>
</feature>
<dbReference type="SUPFAM" id="SSF51556">
    <property type="entry name" value="Metallo-dependent hydrolases"/>
    <property type="match status" value="1"/>
</dbReference>
<dbReference type="Pfam" id="PF07969">
    <property type="entry name" value="Amidohydro_3"/>
    <property type="match status" value="1"/>
</dbReference>
<dbReference type="PANTHER" id="PTHR22642">
    <property type="entry name" value="IMIDAZOLONEPROPIONASE"/>
    <property type="match status" value="1"/>
</dbReference>
<proteinExistence type="predicted"/>
<dbReference type="AlphaFoldDB" id="A0A382J5C0"/>
<organism evidence="2">
    <name type="scientific">marine metagenome</name>
    <dbReference type="NCBI Taxonomy" id="408172"/>
    <lineage>
        <taxon>unclassified sequences</taxon>
        <taxon>metagenomes</taxon>
        <taxon>ecological metagenomes</taxon>
    </lineage>
</organism>
<name>A0A382J5C0_9ZZZZ</name>
<gene>
    <name evidence="2" type="ORF">METZ01_LOCUS259940</name>
</gene>
<dbReference type="InterPro" id="IPR032466">
    <property type="entry name" value="Metal_Hydrolase"/>
</dbReference>
<dbReference type="InterPro" id="IPR013108">
    <property type="entry name" value="Amidohydro_3"/>
</dbReference>
<accession>A0A382J5C0</accession>